<dbReference type="AlphaFoldDB" id="A0A2A8D8N6"/>
<keyword evidence="5" id="KW-1185">Reference proteome</keyword>
<dbReference type="PROSITE" id="PS51257">
    <property type="entry name" value="PROKAR_LIPOPROTEIN"/>
    <property type="match status" value="1"/>
</dbReference>
<gene>
    <name evidence="4" type="ORF">CRM92_02690</name>
</gene>
<evidence type="ECO:0000256" key="1">
    <source>
        <dbReference type="SAM" id="MobiDB-lite"/>
    </source>
</evidence>
<accession>A0A2A8D8N6</accession>
<sequence>MSSALNRRAALGILSMGSVAFLAACGSDKKEESNSSASASTSQTKSSSASSSASATPSASESPTPTPTPTELVNDGKDYSGVAKLEQYEAPGEYQPATAESPAQNVPTPVIPEAMHQNTVAGFASALAYFGAAVDYLLQTGDMKYVREVSTDADTLNALQKYADRTMKGIEEKTWYEKPSATMVISSKQPTIAQGAYNWTVDFTIDLGEKLFNKGKEQDTPSDKRYVRMQGEAVGRYINNVWDLHMDID</sequence>
<organism evidence="4 5">
    <name type="scientific">Rothia dentocariosa</name>
    <dbReference type="NCBI Taxonomy" id="2047"/>
    <lineage>
        <taxon>Bacteria</taxon>
        <taxon>Bacillati</taxon>
        <taxon>Actinomycetota</taxon>
        <taxon>Actinomycetes</taxon>
        <taxon>Micrococcales</taxon>
        <taxon>Micrococcaceae</taxon>
        <taxon>Rothia</taxon>
    </lineage>
</organism>
<dbReference type="RefSeq" id="WP_098042315.1">
    <property type="nucleotide sequence ID" value="NZ_CAURLQ010000004.1"/>
</dbReference>
<dbReference type="Pfam" id="PF19843">
    <property type="entry name" value="DUF6318"/>
    <property type="match status" value="1"/>
</dbReference>
<reference evidence="4" key="1">
    <citation type="submission" date="2017-10" db="EMBL/GenBank/DDBJ databases">
        <title>Kefir isolates.</title>
        <authorList>
            <person name="Kim Y."/>
            <person name="Blasche S."/>
        </authorList>
    </citation>
    <scope>NUCLEOTIDE SEQUENCE [LARGE SCALE GENOMIC DNA]</scope>
    <source>
        <strain evidence="4">OG2-2</strain>
    </source>
</reference>
<name>A0A2A8D8N6_9MICC</name>
<feature type="domain" description="DUF6318" evidence="3">
    <location>
        <begin position="92"/>
        <end position="246"/>
    </location>
</feature>
<evidence type="ECO:0000313" key="4">
    <source>
        <dbReference type="EMBL" id="PEN16958.1"/>
    </source>
</evidence>
<comment type="caution">
    <text evidence="4">The sequence shown here is derived from an EMBL/GenBank/DDBJ whole genome shotgun (WGS) entry which is preliminary data.</text>
</comment>
<feature type="compositionally biased region" description="Low complexity" evidence="1">
    <location>
        <begin position="34"/>
        <end position="63"/>
    </location>
</feature>
<dbReference type="EMBL" id="PDEV01000001">
    <property type="protein sequence ID" value="PEN16958.1"/>
    <property type="molecule type" value="Genomic_DNA"/>
</dbReference>
<evidence type="ECO:0000259" key="3">
    <source>
        <dbReference type="Pfam" id="PF19843"/>
    </source>
</evidence>
<dbReference type="InterPro" id="IPR046281">
    <property type="entry name" value="DUF6318"/>
</dbReference>
<feature type="chain" id="PRO_5039090395" evidence="2">
    <location>
        <begin position="24"/>
        <end position="249"/>
    </location>
</feature>
<dbReference type="Proteomes" id="UP000219947">
    <property type="component" value="Unassembled WGS sequence"/>
</dbReference>
<keyword evidence="2" id="KW-0732">Signal</keyword>
<evidence type="ECO:0000256" key="2">
    <source>
        <dbReference type="SAM" id="SignalP"/>
    </source>
</evidence>
<feature type="region of interest" description="Disordered" evidence="1">
    <location>
        <begin position="25"/>
        <end position="77"/>
    </location>
</feature>
<evidence type="ECO:0000313" key="5">
    <source>
        <dbReference type="Proteomes" id="UP000219947"/>
    </source>
</evidence>
<proteinExistence type="predicted"/>
<protein>
    <submittedName>
        <fullName evidence="4">Citrate synthase</fullName>
    </submittedName>
</protein>
<feature type="signal peptide" evidence="2">
    <location>
        <begin position="1"/>
        <end position="23"/>
    </location>
</feature>